<evidence type="ECO:0008006" key="3">
    <source>
        <dbReference type="Google" id="ProtNLM"/>
    </source>
</evidence>
<dbReference type="OrthoDB" id="1316972at2"/>
<dbReference type="RefSeq" id="WP_143080448.1">
    <property type="nucleotide sequence ID" value="NZ_FOXS01000012.1"/>
</dbReference>
<dbReference type="AlphaFoldDB" id="A0A1I6BRL7"/>
<evidence type="ECO:0000313" key="1">
    <source>
        <dbReference type="EMBL" id="SFQ83586.1"/>
    </source>
</evidence>
<keyword evidence="2" id="KW-1185">Reference proteome</keyword>
<name>A0A1I6BRL7_HYMAR</name>
<dbReference type="STRING" id="1227077.SAMN04515668_4995"/>
<gene>
    <name evidence="1" type="ORF">SAMN04515668_4995</name>
</gene>
<protein>
    <recommendedName>
        <fullName evidence="3">Glycosyl transferase family 8</fullName>
    </recommendedName>
</protein>
<dbReference type="Proteomes" id="UP000199029">
    <property type="component" value="Unassembled WGS sequence"/>
</dbReference>
<dbReference type="SUPFAM" id="SSF53448">
    <property type="entry name" value="Nucleotide-diphospho-sugar transferases"/>
    <property type="match status" value="1"/>
</dbReference>
<sequence length="307" mass="35732">MNKIKGQGTLTKALASKTGARNKRDFVKFINAGKNLSILSVSIKNEVLIEARVVSFSSTHDFGEQVLSILSFIKYVGTPIAWIVYSDGTHTSQEIELIESSFDFLKVENIRFDESYIQHNIKKSLLPYKKDFINYANALPLGKKLFYYLNTSIQKPTFFLDSDVLFYNKSCCLLNLIKENYNGWFLPDSEWGNLDPRYIEKTSPQHYQVNSGLFLINKELDSYVEGLSFLSALGPNYHYFSEQTVVHILLTFNRFMPLDPRIFVLDSADQFDFSYRYTREGMAVRHYTGPVRHKMWQRDWKWHLSLT</sequence>
<evidence type="ECO:0000313" key="2">
    <source>
        <dbReference type="Proteomes" id="UP000199029"/>
    </source>
</evidence>
<accession>A0A1I6BRL7</accession>
<dbReference type="InterPro" id="IPR029044">
    <property type="entry name" value="Nucleotide-diphossugar_trans"/>
</dbReference>
<reference evidence="2" key="1">
    <citation type="submission" date="2016-10" db="EMBL/GenBank/DDBJ databases">
        <authorList>
            <person name="Varghese N."/>
            <person name="Submissions S."/>
        </authorList>
    </citation>
    <scope>NUCLEOTIDE SEQUENCE [LARGE SCALE GENOMIC DNA]</scope>
    <source>
        <strain evidence="2">OR362-8,ATCC BAA-1266,JCM 13504</strain>
    </source>
</reference>
<organism evidence="1 2">
    <name type="scientific">Hymenobacter arizonensis</name>
    <name type="common">Siccationidurans arizonensis</name>
    <dbReference type="NCBI Taxonomy" id="1227077"/>
    <lineage>
        <taxon>Bacteria</taxon>
        <taxon>Pseudomonadati</taxon>
        <taxon>Bacteroidota</taxon>
        <taxon>Cytophagia</taxon>
        <taxon>Cytophagales</taxon>
        <taxon>Hymenobacteraceae</taxon>
        <taxon>Hymenobacter</taxon>
    </lineage>
</organism>
<dbReference type="EMBL" id="FOXS01000012">
    <property type="protein sequence ID" value="SFQ83586.1"/>
    <property type="molecule type" value="Genomic_DNA"/>
</dbReference>
<proteinExistence type="predicted"/>